<dbReference type="PANTHER" id="PTHR10887">
    <property type="entry name" value="DNA2/NAM7 HELICASE FAMILY"/>
    <property type="match status" value="1"/>
</dbReference>
<evidence type="ECO:0000313" key="2">
    <source>
        <dbReference type="EMBL" id="RHY27969.1"/>
    </source>
</evidence>
<dbReference type="Gene3D" id="3.40.50.300">
    <property type="entry name" value="P-loop containing nucleotide triphosphate hydrolases"/>
    <property type="match status" value="1"/>
</dbReference>
<keyword evidence="3" id="KW-1185">Reference proteome</keyword>
<dbReference type="InterPro" id="IPR041679">
    <property type="entry name" value="DNA2/NAM7-like_C"/>
</dbReference>
<organism evidence="2 3">
    <name type="scientific">Aphanomyces invadans</name>
    <dbReference type="NCBI Taxonomy" id="157072"/>
    <lineage>
        <taxon>Eukaryota</taxon>
        <taxon>Sar</taxon>
        <taxon>Stramenopiles</taxon>
        <taxon>Oomycota</taxon>
        <taxon>Saprolegniomycetes</taxon>
        <taxon>Saprolegniales</taxon>
        <taxon>Verrucalvaceae</taxon>
        <taxon>Aphanomyces</taxon>
    </lineage>
</organism>
<dbReference type="InterPro" id="IPR027417">
    <property type="entry name" value="P-loop_NTPase"/>
</dbReference>
<dbReference type="Proteomes" id="UP000285060">
    <property type="component" value="Unassembled WGS sequence"/>
</dbReference>
<comment type="caution">
    <text evidence="2">The sequence shown here is derived from an EMBL/GenBank/DDBJ whole genome shotgun (WGS) entry which is preliminary data.</text>
</comment>
<reference evidence="2 3" key="1">
    <citation type="submission" date="2018-08" db="EMBL/GenBank/DDBJ databases">
        <title>Aphanomyces genome sequencing and annotation.</title>
        <authorList>
            <person name="Minardi D."/>
            <person name="Oidtmann B."/>
            <person name="Van Der Giezen M."/>
            <person name="Studholme D.J."/>
        </authorList>
    </citation>
    <scope>NUCLEOTIDE SEQUENCE [LARGE SCALE GENOMIC DNA]</scope>
    <source>
        <strain evidence="2 3">NJM0002</strain>
    </source>
</reference>
<protein>
    <recommendedName>
        <fullName evidence="1">DNA2/NAM7 helicase-like C-terminal domain-containing protein</fullName>
    </recommendedName>
</protein>
<dbReference type="InterPro" id="IPR045055">
    <property type="entry name" value="DNA2/NAM7-like"/>
</dbReference>
<dbReference type="VEuPathDB" id="FungiDB:H310_10121"/>
<dbReference type="GO" id="GO:0043186">
    <property type="term" value="C:P granule"/>
    <property type="evidence" value="ECO:0007669"/>
    <property type="project" value="TreeGrafter"/>
</dbReference>
<dbReference type="Pfam" id="PF13087">
    <property type="entry name" value="AAA_12"/>
    <property type="match status" value="1"/>
</dbReference>
<dbReference type="GO" id="GO:0035194">
    <property type="term" value="P:regulatory ncRNA-mediated post-transcriptional gene silencing"/>
    <property type="evidence" value="ECO:0007669"/>
    <property type="project" value="TreeGrafter"/>
</dbReference>
<dbReference type="PANTHER" id="PTHR10887:SF322">
    <property type="entry name" value="HELICASE MOV-10"/>
    <property type="match status" value="1"/>
</dbReference>
<proteinExistence type="predicted"/>
<feature type="domain" description="DNA2/NAM7 helicase-like C-terminal" evidence="1">
    <location>
        <begin position="2"/>
        <end position="29"/>
    </location>
</feature>
<feature type="non-terminal residue" evidence="2">
    <location>
        <position position="1"/>
    </location>
</feature>
<evidence type="ECO:0000313" key="3">
    <source>
        <dbReference type="Proteomes" id="UP000285060"/>
    </source>
</evidence>
<gene>
    <name evidence="2" type="ORF">DYB32_006376</name>
</gene>
<evidence type="ECO:0000259" key="1">
    <source>
        <dbReference type="Pfam" id="PF13087"/>
    </source>
</evidence>
<dbReference type="EMBL" id="QUSY01000669">
    <property type="protein sequence ID" value="RHY27969.1"/>
    <property type="molecule type" value="Genomic_DNA"/>
</dbReference>
<sequence>FQLGFVAHPKRFNVAVTRAKALLIVVGNPAVLETSSDWAAFLTHCMAHNACRGVLPTVQQVNLETEANEEDDEDDEELAHHRALFEHAQALQVDMACKADAERRERERQHVAWQMAQEARQAEERRRVQQMQEEQDYEYHASLLVAEEEQFRRQGLQRLADLERADMEYKRQLHKESTSKCIVS</sequence>
<name>A0A3R7CY89_9STRA</name>
<accession>A0A3R7CY89</accession>
<dbReference type="AlphaFoldDB" id="A0A3R7CY89"/>
<dbReference type="GO" id="GO:0005829">
    <property type="term" value="C:cytosol"/>
    <property type="evidence" value="ECO:0007669"/>
    <property type="project" value="TreeGrafter"/>
</dbReference>